<proteinExistence type="predicted"/>
<gene>
    <name evidence="1" type="ORF">S06H3_17822</name>
</gene>
<comment type="caution">
    <text evidence="1">The sequence shown here is derived from an EMBL/GenBank/DDBJ whole genome shotgun (WGS) entry which is preliminary data.</text>
</comment>
<dbReference type="AlphaFoldDB" id="X1M6F5"/>
<protein>
    <submittedName>
        <fullName evidence="1">Uncharacterized protein</fullName>
    </submittedName>
</protein>
<feature type="non-terminal residue" evidence="1">
    <location>
        <position position="128"/>
    </location>
</feature>
<reference evidence="1" key="1">
    <citation type="journal article" date="2014" name="Front. Microbiol.">
        <title>High frequency of phylogenetically diverse reductive dehalogenase-homologous genes in deep subseafloor sedimentary metagenomes.</title>
        <authorList>
            <person name="Kawai M."/>
            <person name="Futagami T."/>
            <person name="Toyoda A."/>
            <person name="Takaki Y."/>
            <person name="Nishi S."/>
            <person name="Hori S."/>
            <person name="Arai W."/>
            <person name="Tsubouchi T."/>
            <person name="Morono Y."/>
            <person name="Uchiyama I."/>
            <person name="Ito T."/>
            <person name="Fujiyama A."/>
            <person name="Inagaki F."/>
            <person name="Takami H."/>
        </authorList>
    </citation>
    <scope>NUCLEOTIDE SEQUENCE</scope>
    <source>
        <strain evidence="1">Expedition CK06-06</strain>
    </source>
</reference>
<name>X1M6F5_9ZZZZ</name>
<dbReference type="EMBL" id="BARV01008945">
    <property type="protein sequence ID" value="GAI10265.1"/>
    <property type="molecule type" value="Genomic_DNA"/>
</dbReference>
<organism evidence="1">
    <name type="scientific">marine sediment metagenome</name>
    <dbReference type="NCBI Taxonomy" id="412755"/>
    <lineage>
        <taxon>unclassified sequences</taxon>
        <taxon>metagenomes</taxon>
        <taxon>ecological metagenomes</taxon>
    </lineage>
</organism>
<accession>X1M6F5</accession>
<sequence>MKMQWFIDIIKDWVIAQGYATLTQVLAIASSVKDWVTEQNYTTLTEVLNTIQGTRFLAYRHDSIQTIPSGPTVRVAFNDVIFDTKSEWYQAGERLNIAQDGYYQISYSAGYRPSLGVDSMFQARLMVN</sequence>
<evidence type="ECO:0000313" key="1">
    <source>
        <dbReference type="EMBL" id="GAI10265.1"/>
    </source>
</evidence>